<evidence type="ECO:0000256" key="5">
    <source>
        <dbReference type="SAM" id="MobiDB-lite"/>
    </source>
</evidence>
<dbReference type="STRING" id="43335.A0A4U5NNL0"/>
<evidence type="ECO:0000256" key="3">
    <source>
        <dbReference type="ARBA" id="ARBA00023163"/>
    </source>
</evidence>
<dbReference type="InterPro" id="IPR003441">
    <property type="entry name" value="NAC-dom"/>
</dbReference>
<dbReference type="EMBL" id="RCHU01001001">
    <property type="protein sequence ID" value="TKR84566.1"/>
    <property type="molecule type" value="Genomic_DNA"/>
</dbReference>
<protein>
    <submittedName>
        <fullName evidence="7">NAC domain-containing protein 18-like</fullName>
    </submittedName>
</protein>
<dbReference type="GO" id="GO:0006355">
    <property type="term" value="P:regulation of DNA-templated transcription"/>
    <property type="evidence" value="ECO:0007669"/>
    <property type="project" value="InterPro"/>
</dbReference>
<dbReference type="SUPFAM" id="SSF101941">
    <property type="entry name" value="NAC domain"/>
    <property type="match status" value="1"/>
</dbReference>
<feature type="region of interest" description="Disordered" evidence="5">
    <location>
        <begin position="130"/>
        <end position="173"/>
    </location>
</feature>
<evidence type="ECO:0000259" key="6">
    <source>
        <dbReference type="PROSITE" id="PS51005"/>
    </source>
</evidence>
<keyword evidence="1" id="KW-0805">Transcription regulation</keyword>
<keyword evidence="4" id="KW-0539">Nucleus</keyword>
<dbReference type="PANTHER" id="PTHR31719">
    <property type="entry name" value="NAC TRANSCRIPTION FACTOR 56"/>
    <property type="match status" value="1"/>
</dbReference>
<reference evidence="7" key="1">
    <citation type="submission" date="2018-10" db="EMBL/GenBank/DDBJ databases">
        <title>Population genomic analysis revealed the cold adaptation of white poplar.</title>
        <authorList>
            <person name="Liu Y.-J."/>
        </authorList>
    </citation>
    <scope>NUCLEOTIDE SEQUENCE [LARGE SCALE GENOMIC DNA]</scope>
    <source>
        <strain evidence="7">PAL-ZL1</strain>
    </source>
</reference>
<dbReference type="AlphaFoldDB" id="A0A4U5NNL0"/>
<evidence type="ECO:0000256" key="4">
    <source>
        <dbReference type="ARBA" id="ARBA00023242"/>
    </source>
</evidence>
<dbReference type="GO" id="GO:0003677">
    <property type="term" value="F:DNA binding"/>
    <property type="evidence" value="ECO:0007669"/>
    <property type="project" value="UniProtKB-KW"/>
</dbReference>
<comment type="caution">
    <text evidence="7">The sequence shown here is derived from an EMBL/GenBank/DDBJ whole genome shotgun (WGS) entry which is preliminary data.</text>
</comment>
<keyword evidence="2" id="KW-0238">DNA-binding</keyword>
<dbReference type="Gene3D" id="2.170.150.80">
    <property type="entry name" value="NAC domain"/>
    <property type="match status" value="1"/>
</dbReference>
<accession>A0A4U5NNL0</accession>
<name>A0A4U5NNL0_POPAL</name>
<dbReference type="PANTHER" id="PTHR31719:SF130">
    <property type="entry name" value="NAC DOMAIN-CONTAINING PROTEIN 18"/>
    <property type="match status" value="1"/>
</dbReference>
<dbReference type="PROSITE" id="PS51005">
    <property type="entry name" value="NAC"/>
    <property type="match status" value="1"/>
</dbReference>
<dbReference type="InterPro" id="IPR036093">
    <property type="entry name" value="NAC_dom_sf"/>
</dbReference>
<evidence type="ECO:0000256" key="1">
    <source>
        <dbReference type="ARBA" id="ARBA00023015"/>
    </source>
</evidence>
<evidence type="ECO:0000256" key="2">
    <source>
        <dbReference type="ARBA" id="ARBA00023125"/>
    </source>
</evidence>
<gene>
    <name evidence="7" type="ORF">D5086_0000255840</name>
</gene>
<evidence type="ECO:0000313" key="7">
    <source>
        <dbReference type="EMBL" id="TKR84566.1"/>
    </source>
</evidence>
<dbReference type="Pfam" id="PF02365">
    <property type="entry name" value="NAM"/>
    <property type="match status" value="1"/>
</dbReference>
<proteinExistence type="predicted"/>
<sequence length="173" mass="19478">MEKLSFVKNGVLRLPPGFRFHPTDEELVVQYLKRKVFACPLPASIIPEVDVCKSDPWDLPACNALKNKNSTQGPVVVPMENWVLCRIFLKKRGTKNEEENIQVGNDNRLPKLRATKPVFYDFMTKEKTTDLNLAPSSSSSGSSGITEEVSCNESDDHEESSSCNSFPYVRRKP</sequence>
<feature type="domain" description="NAC" evidence="6">
    <location>
        <begin position="14"/>
        <end position="168"/>
    </location>
</feature>
<organism evidence="7">
    <name type="scientific">Populus alba</name>
    <name type="common">White poplar</name>
    <dbReference type="NCBI Taxonomy" id="43335"/>
    <lineage>
        <taxon>Eukaryota</taxon>
        <taxon>Viridiplantae</taxon>
        <taxon>Streptophyta</taxon>
        <taxon>Embryophyta</taxon>
        <taxon>Tracheophyta</taxon>
        <taxon>Spermatophyta</taxon>
        <taxon>Magnoliopsida</taxon>
        <taxon>eudicotyledons</taxon>
        <taxon>Gunneridae</taxon>
        <taxon>Pentapetalae</taxon>
        <taxon>rosids</taxon>
        <taxon>fabids</taxon>
        <taxon>Malpighiales</taxon>
        <taxon>Salicaceae</taxon>
        <taxon>Saliceae</taxon>
        <taxon>Populus</taxon>
    </lineage>
</organism>
<keyword evidence="3" id="KW-0804">Transcription</keyword>